<dbReference type="Proteomes" id="UP001335665">
    <property type="component" value="Unassembled WGS sequence"/>
</dbReference>
<protein>
    <submittedName>
        <fullName evidence="3">Bifunctional DNA primase/polymerase</fullName>
    </submittedName>
</protein>
<evidence type="ECO:0000259" key="1">
    <source>
        <dbReference type="SMART" id="SM00942"/>
    </source>
</evidence>
<dbReference type="Gene3D" id="3.30.720.160">
    <property type="entry name" value="Bifunctional DNA primase/polymerase, N-terminal"/>
    <property type="match status" value="1"/>
</dbReference>
<evidence type="ECO:0000259" key="2">
    <source>
        <dbReference type="SMART" id="SM00943"/>
    </source>
</evidence>
<dbReference type="Pfam" id="PF09250">
    <property type="entry name" value="Prim-Pol"/>
    <property type="match status" value="1"/>
</dbReference>
<dbReference type="EMBL" id="JAQSFA010000015">
    <property type="protein sequence ID" value="MEE6701489.1"/>
    <property type="molecule type" value="Genomic_DNA"/>
</dbReference>
<dbReference type="InterPro" id="IPR015330">
    <property type="entry name" value="DNA_primase/pol_bifunc_N"/>
</dbReference>
<dbReference type="SMART" id="SM00943">
    <property type="entry name" value="Prim-Pol"/>
    <property type="match status" value="1"/>
</dbReference>
<dbReference type="InterPro" id="IPR014820">
    <property type="entry name" value="PriCT_1"/>
</dbReference>
<dbReference type="RefSeq" id="WP_331192103.1">
    <property type="nucleotide sequence ID" value="NZ_JAQSEO010000013.1"/>
</dbReference>
<dbReference type="SMART" id="SM00942">
    <property type="entry name" value="PriCT_1"/>
    <property type="match status" value="1"/>
</dbReference>
<sequence length="262" mass="29493">MKSLVNFAVQYAERGFAVIPTIGKKPLVKFADQPAMTPEEIHQFWKTHPYANIALKTGQFFVVDVDRHPNGDDGTKAIKGLNHPEWFQTLCQKTAHNGFQFFFKKPKERITQNIGFLPGVDIKAHPNNYVVVAPSLVDDKSYRWLNRRPMVEPAEELIQLIEEKGKQAVCNEKIQSFKPTGRTKTSALFEQIVNGLGPTGGRNDALAAFSGALLFRNVDPAAVYELAKITNAKTKDSLSEKEVFATVQSMIKKDYKRREAQQ</sequence>
<feature type="domain" description="Primase C-terminal 1" evidence="1">
    <location>
        <begin position="191"/>
        <end position="256"/>
    </location>
</feature>
<dbReference type="CDD" id="cd04859">
    <property type="entry name" value="Prim_Pol"/>
    <property type="match status" value="1"/>
</dbReference>
<proteinExistence type="predicted"/>
<organism evidence="3 4">
    <name type="scientific">Limosilactobacillus pontis</name>
    <dbReference type="NCBI Taxonomy" id="35787"/>
    <lineage>
        <taxon>Bacteria</taxon>
        <taxon>Bacillati</taxon>
        <taxon>Bacillota</taxon>
        <taxon>Bacilli</taxon>
        <taxon>Lactobacillales</taxon>
        <taxon>Lactobacillaceae</taxon>
        <taxon>Limosilactobacillus</taxon>
    </lineage>
</organism>
<accession>A0ABU7STT0</accession>
<reference evidence="3 4" key="1">
    <citation type="submission" date="2023-02" db="EMBL/GenBank/DDBJ databases">
        <title>The predominant lactic acid bacteria and yeasts involved in the spontaneous fermentation of millet during the production of the traditional porridge Hausa koko in Ghana.</title>
        <authorList>
            <person name="Atter A."/>
            <person name="Diaz M."/>
        </authorList>
    </citation>
    <scope>NUCLEOTIDE SEQUENCE [LARGE SCALE GENOMIC DNA]</scope>
    <source>
        <strain evidence="3 4">FI11552</strain>
    </source>
</reference>
<comment type="caution">
    <text evidence="3">The sequence shown here is derived from an EMBL/GenBank/DDBJ whole genome shotgun (WGS) entry which is preliminary data.</text>
</comment>
<feature type="domain" description="DNA primase/polymerase bifunctional N-terminal" evidence="2">
    <location>
        <begin position="8"/>
        <end position="161"/>
    </location>
</feature>
<evidence type="ECO:0000313" key="4">
    <source>
        <dbReference type="Proteomes" id="UP001335665"/>
    </source>
</evidence>
<dbReference type="SUPFAM" id="SSF56747">
    <property type="entry name" value="Prim-pol domain"/>
    <property type="match status" value="1"/>
</dbReference>
<keyword evidence="4" id="KW-1185">Reference proteome</keyword>
<name>A0ABU7STT0_9LACO</name>
<dbReference type="Pfam" id="PF08708">
    <property type="entry name" value="PriCT_1"/>
    <property type="match status" value="1"/>
</dbReference>
<evidence type="ECO:0000313" key="3">
    <source>
        <dbReference type="EMBL" id="MEE6701489.1"/>
    </source>
</evidence>
<gene>
    <name evidence="3" type="ORF">PS396_06735</name>
</gene>